<dbReference type="InterPro" id="IPR020556">
    <property type="entry name" value="Amidase_CS"/>
</dbReference>
<protein>
    <submittedName>
        <fullName evidence="3">Amidase</fullName>
    </submittedName>
</protein>
<sequence>MTNELFTKSVEELAALMKAKALSPVELTKVVLDRAEASQGKTNAYLDIYRKEAEESAEKAEEEILNGNYRGMYHGIPMGLKDNIYFKDKVTTMGSKIHKDFVPRYDAAIVSKLREAGVIFTGKLNMHEYAMSITSNNPHYGGVRNPWDLNKIPGGSSGGSGASVAVGASMASIGTDTAGSVRIPSAACGIVGLKPTRGRVSAHGVYPLSWTQDHVGPMTKTVKDAAGLLEIVAGHDEKDPASADTPVENYLDKITGDVKDLVIGVNEDFFFNNIDSNIEKSTRAAIQALVDQGARVEEVNIPALKDAQSAMFTFNVSEASVIHMNSILSRPEDFGEDIQGFLLSGAFPSSTAYAQAQRVREQLIEEFREIFTKVDVLISPTLPVMPNNIGEDLVDLNGENVDLLSNFIRLTGPANLSGIPALSVPCGFNGQLPVGLQIMGPEFSESRLLNVGYAVEQMKPLGDRVPGLLGQGDR</sequence>
<proteinExistence type="inferred from homology"/>
<dbReference type="InterPro" id="IPR036928">
    <property type="entry name" value="AS_sf"/>
</dbReference>
<name>A0ABP3KWH2_9BACI</name>
<accession>A0ABP3KWH2</accession>
<dbReference type="RefSeq" id="WP_343838247.1">
    <property type="nucleotide sequence ID" value="NZ_BAAADO010000002.1"/>
</dbReference>
<evidence type="ECO:0000259" key="2">
    <source>
        <dbReference type="Pfam" id="PF01425"/>
    </source>
</evidence>
<evidence type="ECO:0000313" key="3">
    <source>
        <dbReference type="EMBL" id="GAA0486384.1"/>
    </source>
</evidence>
<dbReference type="InterPro" id="IPR000120">
    <property type="entry name" value="Amidase"/>
</dbReference>
<keyword evidence="4" id="KW-1185">Reference proteome</keyword>
<dbReference type="PROSITE" id="PS00571">
    <property type="entry name" value="AMIDASES"/>
    <property type="match status" value="1"/>
</dbReference>
<dbReference type="SUPFAM" id="SSF75304">
    <property type="entry name" value="Amidase signature (AS) enzymes"/>
    <property type="match status" value="1"/>
</dbReference>
<dbReference type="PANTHER" id="PTHR11895:SF7">
    <property type="entry name" value="GLUTAMYL-TRNA(GLN) AMIDOTRANSFERASE SUBUNIT A, MITOCHONDRIAL"/>
    <property type="match status" value="1"/>
</dbReference>
<feature type="domain" description="Amidase" evidence="2">
    <location>
        <begin position="26"/>
        <end position="449"/>
    </location>
</feature>
<dbReference type="Pfam" id="PF01425">
    <property type="entry name" value="Amidase"/>
    <property type="match status" value="1"/>
</dbReference>
<dbReference type="InterPro" id="IPR023631">
    <property type="entry name" value="Amidase_dom"/>
</dbReference>
<comment type="caution">
    <text evidence="3">The sequence shown here is derived from an EMBL/GenBank/DDBJ whole genome shotgun (WGS) entry which is preliminary data.</text>
</comment>
<reference evidence="4" key="1">
    <citation type="journal article" date="2019" name="Int. J. Syst. Evol. Microbiol.">
        <title>The Global Catalogue of Microorganisms (GCM) 10K type strain sequencing project: providing services to taxonomists for standard genome sequencing and annotation.</title>
        <authorList>
            <consortium name="The Broad Institute Genomics Platform"/>
            <consortium name="The Broad Institute Genome Sequencing Center for Infectious Disease"/>
            <person name="Wu L."/>
            <person name="Ma J."/>
        </authorList>
    </citation>
    <scope>NUCLEOTIDE SEQUENCE [LARGE SCALE GENOMIC DNA]</scope>
    <source>
        <strain evidence="4">JCM 12389</strain>
    </source>
</reference>
<gene>
    <name evidence="3" type="ORF">GCM10008986_09710</name>
</gene>
<dbReference type="Gene3D" id="3.90.1300.10">
    <property type="entry name" value="Amidase signature (AS) domain"/>
    <property type="match status" value="1"/>
</dbReference>
<dbReference type="PANTHER" id="PTHR11895">
    <property type="entry name" value="TRANSAMIDASE"/>
    <property type="match status" value="1"/>
</dbReference>
<comment type="similarity">
    <text evidence="1">Belongs to the amidase family.</text>
</comment>
<dbReference type="EMBL" id="BAAADO010000002">
    <property type="protein sequence ID" value="GAA0486384.1"/>
    <property type="molecule type" value="Genomic_DNA"/>
</dbReference>
<evidence type="ECO:0000256" key="1">
    <source>
        <dbReference type="ARBA" id="ARBA00009199"/>
    </source>
</evidence>
<organism evidence="3 4">
    <name type="scientific">Salinibacillus aidingensis</name>
    <dbReference type="NCBI Taxonomy" id="237684"/>
    <lineage>
        <taxon>Bacteria</taxon>
        <taxon>Bacillati</taxon>
        <taxon>Bacillota</taxon>
        <taxon>Bacilli</taxon>
        <taxon>Bacillales</taxon>
        <taxon>Bacillaceae</taxon>
        <taxon>Salinibacillus</taxon>
    </lineage>
</organism>
<dbReference type="Proteomes" id="UP001500880">
    <property type="component" value="Unassembled WGS sequence"/>
</dbReference>
<evidence type="ECO:0000313" key="4">
    <source>
        <dbReference type="Proteomes" id="UP001500880"/>
    </source>
</evidence>